<evidence type="ECO:0000313" key="1">
    <source>
        <dbReference type="EMBL" id="GBM13861.1"/>
    </source>
</evidence>
<sequence>MDCYNGRVIQTPQFNFHVLASCCVLRNDPERTPRIKPAIKRTRFQSVDAVKAETVEVVKRLSRNDLNSFEL</sequence>
<gene>
    <name evidence="1" type="ORF">AVEN_44120_1</name>
</gene>
<proteinExistence type="predicted"/>
<name>A0A4Y2DB06_ARAVE</name>
<accession>A0A4Y2DB06</accession>
<dbReference type="EMBL" id="BGPR01000335">
    <property type="protein sequence ID" value="GBM13861.1"/>
    <property type="molecule type" value="Genomic_DNA"/>
</dbReference>
<dbReference type="Proteomes" id="UP000499080">
    <property type="component" value="Unassembled WGS sequence"/>
</dbReference>
<evidence type="ECO:0000313" key="2">
    <source>
        <dbReference type="Proteomes" id="UP000499080"/>
    </source>
</evidence>
<protein>
    <submittedName>
        <fullName evidence="1">Uncharacterized protein</fullName>
    </submittedName>
</protein>
<reference evidence="1 2" key="1">
    <citation type="journal article" date="2019" name="Sci. Rep.">
        <title>Orb-weaving spider Araneus ventricosus genome elucidates the spidroin gene catalogue.</title>
        <authorList>
            <person name="Kono N."/>
            <person name="Nakamura H."/>
            <person name="Ohtoshi R."/>
            <person name="Moran D.A.P."/>
            <person name="Shinohara A."/>
            <person name="Yoshida Y."/>
            <person name="Fujiwara M."/>
            <person name="Mori M."/>
            <person name="Tomita M."/>
            <person name="Arakawa K."/>
        </authorList>
    </citation>
    <scope>NUCLEOTIDE SEQUENCE [LARGE SCALE GENOMIC DNA]</scope>
</reference>
<dbReference type="PROSITE" id="PS51257">
    <property type="entry name" value="PROKAR_LIPOPROTEIN"/>
    <property type="match status" value="1"/>
</dbReference>
<comment type="caution">
    <text evidence="1">The sequence shown here is derived from an EMBL/GenBank/DDBJ whole genome shotgun (WGS) entry which is preliminary data.</text>
</comment>
<keyword evidence="2" id="KW-1185">Reference proteome</keyword>
<dbReference type="AlphaFoldDB" id="A0A4Y2DB06"/>
<dbReference type="OrthoDB" id="6434393at2759"/>
<organism evidence="1 2">
    <name type="scientific">Araneus ventricosus</name>
    <name type="common">Orbweaver spider</name>
    <name type="synonym">Epeira ventricosa</name>
    <dbReference type="NCBI Taxonomy" id="182803"/>
    <lineage>
        <taxon>Eukaryota</taxon>
        <taxon>Metazoa</taxon>
        <taxon>Ecdysozoa</taxon>
        <taxon>Arthropoda</taxon>
        <taxon>Chelicerata</taxon>
        <taxon>Arachnida</taxon>
        <taxon>Araneae</taxon>
        <taxon>Araneomorphae</taxon>
        <taxon>Entelegynae</taxon>
        <taxon>Araneoidea</taxon>
        <taxon>Araneidae</taxon>
        <taxon>Araneus</taxon>
    </lineage>
</organism>